<organism evidence="4 5">
    <name type="scientific">Govanella unica</name>
    <dbReference type="NCBI Taxonomy" id="2975056"/>
    <lineage>
        <taxon>Bacteria</taxon>
        <taxon>Pseudomonadati</taxon>
        <taxon>Pseudomonadota</taxon>
        <taxon>Alphaproteobacteria</taxon>
        <taxon>Emcibacterales</taxon>
        <taxon>Govanellaceae</taxon>
        <taxon>Govanella</taxon>
    </lineage>
</organism>
<comment type="caution">
    <text evidence="4">The sequence shown here is derived from an EMBL/GenBank/DDBJ whole genome shotgun (WGS) entry which is preliminary data.</text>
</comment>
<dbReference type="InterPro" id="IPR002168">
    <property type="entry name" value="Lipase_GDXG_HIS_AS"/>
</dbReference>
<keyword evidence="2 4" id="KW-0378">Hydrolase</keyword>
<evidence type="ECO:0000313" key="5">
    <source>
        <dbReference type="Proteomes" id="UP001141619"/>
    </source>
</evidence>
<protein>
    <submittedName>
        <fullName evidence="4">Alpha/beta hydrolase</fullName>
    </submittedName>
</protein>
<dbReference type="AlphaFoldDB" id="A0A9X3U242"/>
<comment type="similarity">
    <text evidence="1">Belongs to the 'GDXG' lipolytic enzyme family.</text>
</comment>
<dbReference type="PANTHER" id="PTHR48081">
    <property type="entry name" value="AB HYDROLASE SUPERFAMILY PROTEIN C4A8.06C"/>
    <property type="match status" value="1"/>
</dbReference>
<sequence>MAEKVTATASDPSGALLYLHGGAFVAGSARSHRQITTMLALETNLPVYALEYRLAPEHPFPAALDDCLAAYQALLETVGDARRIFLVGDSAGGNLLLSALCQLRNDGMTLPGAAVAISPSTDLSCSSDSYETRKDQDFFLSRAGLEKDFATYLGSASPMDPAASPLYQDLHGLPPLLLQVGSDEILLDDSRRFADKLRASGGEVELEIWPDMIHVWHFFPHWLPEARSAVQAIAKFISRHSAA</sequence>
<evidence type="ECO:0000256" key="1">
    <source>
        <dbReference type="ARBA" id="ARBA00010515"/>
    </source>
</evidence>
<dbReference type="Gene3D" id="3.40.50.1820">
    <property type="entry name" value="alpha/beta hydrolase"/>
    <property type="match status" value="1"/>
</dbReference>
<dbReference type="PANTHER" id="PTHR48081:SF30">
    <property type="entry name" value="ACETYL-HYDROLASE LIPR-RELATED"/>
    <property type="match status" value="1"/>
</dbReference>
<dbReference type="Pfam" id="PF07859">
    <property type="entry name" value="Abhydrolase_3"/>
    <property type="match status" value="1"/>
</dbReference>
<evidence type="ECO:0000259" key="3">
    <source>
        <dbReference type="Pfam" id="PF07859"/>
    </source>
</evidence>
<keyword evidence="5" id="KW-1185">Reference proteome</keyword>
<dbReference type="InterPro" id="IPR013094">
    <property type="entry name" value="AB_hydrolase_3"/>
</dbReference>
<reference evidence="4" key="1">
    <citation type="submission" date="2022-08" db="EMBL/GenBank/DDBJ databases">
        <authorList>
            <person name="Vandamme P."/>
            <person name="Hettiarachchi A."/>
            <person name="Peeters C."/>
            <person name="Cnockaert M."/>
            <person name="Carlier A."/>
        </authorList>
    </citation>
    <scope>NUCLEOTIDE SEQUENCE</scope>
    <source>
        <strain evidence="4">LMG 31809</strain>
    </source>
</reference>
<feature type="domain" description="Alpha/beta hydrolase fold-3" evidence="3">
    <location>
        <begin position="16"/>
        <end position="217"/>
    </location>
</feature>
<accession>A0A9X3U242</accession>
<dbReference type="SUPFAM" id="SSF53474">
    <property type="entry name" value="alpha/beta-Hydrolases"/>
    <property type="match status" value="1"/>
</dbReference>
<dbReference type="GO" id="GO:0004806">
    <property type="term" value="F:triacylglycerol lipase activity"/>
    <property type="evidence" value="ECO:0007669"/>
    <property type="project" value="TreeGrafter"/>
</dbReference>
<dbReference type="InterPro" id="IPR029058">
    <property type="entry name" value="AB_hydrolase_fold"/>
</dbReference>
<dbReference type="InterPro" id="IPR050300">
    <property type="entry name" value="GDXG_lipolytic_enzyme"/>
</dbReference>
<name>A0A9X3U242_9PROT</name>
<evidence type="ECO:0000256" key="2">
    <source>
        <dbReference type="ARBA" id="ARBA00022801"/>
    </source>
</evidence>
<evidence type="ECO:0000313" key="4">
    <source>
        <dbReference type="EMBL" id="MDA5195024.1"/>
    </source>
</evidence>
<dbReference type="EMBL" id="JANWOI010000005">
    <property type="protein sequence ID" value="MDA5195024.1"/>
    <property type="molecule type" value="Genomic_DNA"/>
</dbReference>
<reference evidence="4" key="2">
    <citation type="journal article" date="2023" name="Syst. Appl. Microbiol.">
        <title>Govania unica gen. nov., sp. nov., a rare biosphere bacterium that represents a novel family in the class Alphaproteobacteria.</title>
        <authorList>
            <person name="Vandamme P."/>
            <person name="Peeters C."/>
            <person name="Hettiarachchi A."/>
            <person name="Cnockaert M."/>
            <person name="Carlier A."/>
        </authorList>
    </citation>
    <scope>NUCLEOTIDE SEQUENCE</scope>
    <source>
        <strain evidence="4">LMG 31809</strain>
    </source>
</reference>
<gene>
    <name evidence="4" type="ORF">NYP16_13800</name>
</gene>
<dbReference type="Proteomes" id="UP001141619">
    <property type="component" value="Unassembled WGS sequence"/>
</dbReference>
<proteinExistence type="inferred from homology"/>
<dbReference type="PROSITE" id="PS01173">
    <property type="entry name" value="LIPASE_GDXG_HIS"/>
    <property type="match status" value="1"/>
</dbReference>